<dbReference type="PROSITE" id="PS00108">
    <property type="entry name" value="PROTEIN_KINASE_ST"/>
    <property type="match status" value="1"/>
</dbReference>
<dbReference type="PROSITE" id="PS50011">
    <property type="entry name" value="PROTEIN_KINASE_DOM"/>
    <property type="match status" value="1"/>
</dbReference>
<dbReference type="SUPFAM" id="SSF56112">
    <property type="entry name" value="Protein kinase-like (PK-like)"/>
    <property type="match status" value="1"/>
</dbReference>
<dbReference type="InterPro" id="IPR011009">
    <property type="entry name" value="Kinase-like_dom_sf"/>
</dbReference>
<dbReference type="EMBL" id="PVTR01000017">
    <property type="protein sequence ID" value="PRY84779.1"/>
    <property type="molecule type" value="Genomic_DNA"/>
</dbReference>
<organism evidence="4 5">
    <name type="scientific">Mongoliibacter ruber</name>
    <dbReference type="NCBI Taxonomy" id="1750599"/>
    <lineage>
        <taxon>Bacteria</taxon>
        <taxon>Pseudomonadati</taxon>
        <taxon>Bacteroidota</taxon>
        <taxon>Cytophagia</taxon>
        <taxon>Cytophagales</taxon>
        <taxon>Cyclobacteriaceae</taxon>
        <taxon>Mongoliibacter</taxon>
    </lineage>
</organism>
<dbReference type="OrthoDB" id="9813021at2"/>
<dbReference type="InterPro" id="IPR000719">
    <property type="entry name" value="Prot_kinase_dom"/>
</dbReference>
<dbReference type="InterPro" id="IPR045269">
    <property type="entry name" value="Atg1-like"/>
</dbReference>
<keyword evidence="4" id="KW-0723">Serine/threonine-protein kinase</keyword>
<dbReference type="GO" id="GO:0004674">
    <property type="term" value="F:protein serine/threonine kinase activity"/>
    <property type="evidence" value="ECO:0007669"/>
    <property type="project" value="UniProtKB-KW"/>
</dbReference>
<dbReference type="PANTHER" id="PTHR24348">
    <property type="entry name" value="SERINE/THREONINE-PROTEIN KINASE UNC-51-RELATED"/>
    <property type="match status" value="1"/>
</dbReference>
<dbReference type="Gene3D" id="1.10.510.10">
    <property type="entry name" value="Transferase(Phosphotransferase) domain 1"/>
    <property type="match status" value="1"/>
</dbReference>
<keyword evidence="1" id="KW-0175">Coiled coil</keyword>
<keyword evidence="4" id="KW-0808">Transferase</keyword>
<dbReference type="Proteomes" id="UP000238157">
    <property type="component" value="Unassembled WGS sequence"/>
</dbReference>
<accession>A0A2T0WDJ4</accession>
<dbReference type="SMART" id="SM00220">
    <property type="entry name" value="S_TKc"/>
    <property type="match status" value="1"/>
</dbReference>
<feature type="transmembrane region" description="Helical" evidence="2">
    <location>
        <begin position="300"/>
        <end position="320"/>
    </location>
</feature>
<reference evidence="4 5" key="1">
    <citation type="submission" date="2018-03" db="EMBL/GenBank/DDBJ databases">
        <title>Genomic Encyclopedia of Archaeal and Bacterial Type Strains, Phase II (KMG-II): from individual species to whole genera.</title>
        <authorList>
            <person name="Goeker M."/>
        </authorList>
    </citation>
    <scope>NUCLEOTIDE SEQUENCE [LARGE SCALE GENOMIC DNA]</scope>
    <source>
        <strain evidence="4 5">DSM 27929</strain>
    </source>
</reference>
<gene>
    <name evidence="4" type="ORF">CLW00_11756</name>
</gene>
<dbReference type="InterPro" id="IPR008271">
    <property type="entry name" value="Ser/Thr_kinase_AS"/>
</dbReference>
<keyword evidence="5" id="KW-1185">Reference proteome</keyword>
<dbReference type="RefSeq" id="WP_106135430.1">
    <property type="nucleotide sequence ID" value="NZ_PVTR01000017.1"/>
</dbReference>
<evidence type="ECO:0000313" key="5">
    <source>
        <dbReference type="Proteomes" id="UP000238157"/>
    </source>
</evidence>
<evidence type="ECO:0000259" key="3">
    <source>
        <dbReference type="PROSITE" id="PS50011"/>
    </source>
</evidence>
<keyword evidence="2" id="KW-1133">Transmembrane helix</keyword>
<keyword evidence="2" id="KW-0472">Membrane</keyword>
<dbReference type="Pfam" id="PF00069">
    <property type="entry name" value="Pkinase"/>
    <property type="match status" value="1"/>
</dbReference>
<dbReference type="AlphaFoldDB" id="A0A2T0WDJ4"/>
<dbReference type="GO" id="GO:0005737">
    <property type="term" value="C:cytoplasm"/>
    <property type="evidence" value="ECO:0007669"/>
    <property type="project" value="TreeGrafter"/>
</dbReference>
<evidence type="ECO:0000256" key="2">
    <source>
        <dbReference type="SAM" id="Phobius"/>
    </source>
</evidence>
<keyword evidence="4" id="KW-0418">Kinase</keyword>
<dbReference type="CDD" id="cd14014">
    <property type="entry name" value="STKc_PknB_like"/>
    <property type="match status" value="1"/>
</dbReference>
<comment type="caution">
    <text evidence="4">The sequence shown here is derived from an EMBL/GenBank/DDBJ whole genome shotgun (WGS) entry which is preliminary data.</text>
</comment>
<sequence length="505" mass="57097">MAEIQLIGNKGTYIFNPHEPKAKKGEGGMGIVYLGRNIHTQRNVAIKVIWKELANNPRVIERAMQEGNLHIEHPNVLKMLDFVEKDGVYHIVSEFLEGQSLEDFLQQYGAVNPDYATEIIVKVLEGLAVLHTHQPPIIHRDIKPSNIFLCNDGTIKIMDFGVVRISDGKRKSVTGMGTVIGTPHYSAPEQVQGEQDKINATTDIYAVGITLYEMLTGNPPFNANSEFATLKMQVESPLPPNPKISPQLFKVVQKATEKAQTRRFQSAREFISALQQKNTTVATHGTIGIVSSSGSNNWKVATIILGIILFILVVLSITLANKNSSLEMDRDRYSEWYYTEKQEKERLESKLNTLKSNIEGITLRAGKTNTSGNSGFDSNYKMYFKIQHPILLKNVYVRSNATGAIKIMLYKLNGDFLYETSNISISTAHDWKNVELNFPIRETGEYYLTFKGNVPLFYNSSDFNYAEYRARGIFEITGSGTNNKEPYNKSYYQYFYDWGFSLLTE</sequence>
<evidence type="ECO:0000313" key="4">
    <source>
        <dbReference type="EMBL" id="PRY84779.1"/>
    </source>
</evidence>
<name>A0A2T0WDJ4_9BACT</name>
<proteinExistence type="predicted"/>
<protein>
    <submittedName>
        <fullName evidence="4">Serine/threonine protein kinase</fullName>
    </submittedName>
</protein>
<feature type="coiled-coil region" evidence="1">
    <location>
        <begin position="337"/>
        <end position="364"/>
    </location>
</feature>
<evidence type="ECO:0000256" key="1">
    <source>
        <dbReference type="SAM" id="Coils"/>
    </source>
</evidence>
<keyword evidence="2" id="KW-0812">Transmembrane</keyword>
<dbReference type="GO" id="GO:0005524">
    <property type="term" value="F:ATP binding"/>
    <property type="evidence" value="ECO:0007669"/>
    <property type="project" value="InterPro"/>
</dbReference>
<feature type="domain" description="Protein kinase" evidence="3">
    <location>
        <begin position="18"/>
        <end position="287"/>
    </location>
</feature>